<gene>
    <name evidence="1" type="ORF">MA16_Dca015342</name>
</gene>
<dbReference type="EMBL" id="KZ503030">
    <property type="protein sequence ID" value="PKU69470.1"/>
    <property type="molecule type" value="Genomic_DNA"/>
</dbReference>
<reference evidence="1 2" key="2">
    <citation type="journal article" date="2017" name="Nature">
        <title>The Apostasia genome and the evolution of orchids.</title>
        <authorList>
            <person name="Zhang G.Q."/>
            <person name="Liu K.W."/>
            <person name="Li Z."/>
            <person name="Lohaus R."/>
            <person name="Hsiao Y.Y."/>
            <person name="Niu S.C."/>
            <person name="Wang J.Y."/>
            <person name="Lin Y.C."/>
            <person name="Xu Q."/>
            <person name="Chen L.J."/>
            <person name="Yoshida K."/>
            <person name="Fujiwara S."/>
            <person name="Wang Z.W."/>
            <person name="Zhang Y.Q."/>
            <person name="Mitsuda N."/>
            <person name="Wang M."/>
            <person name="Liu G.H."/>
            <person name="Pecoraro L."/>
            <person name="Huang H.X."/>
            <person name="Xiao X.J."/>
            <person name="Lin M."/>
            <person name="Wu X.Y."/>
            <person name="Wu W.L."/>
            <person name="Chen Y.Y."/>
            <person name="Chang S.B."/>
            <person name="Sakamoto S."/>
            <person name="Ohme-Takagi M."/>
            <person name="Yagi M."/>
            <person name="Zeng S.J."/>
            <person name="Shen C.Y."/>
            <person name="Yeh C.M."/>
            <person name="Luo Y.B."/>
            <person name="Tsai W.C."/>
            <person name="Van de Peer Y."/>
            <person name="Liu Z.J."/>
        </authorList>
    </citation>
    <scope>NUCLEOTIDE SEQUENCE [LARGE SCALE GENOMIC DNA]</scope>
    <source>
        <tissue evidence="1">The whole plant</tissue>
    </source>
</reference>
<accession>A0A2I0W1D2</accession>
<organism evidence="1 2">
    <name type="scientific">Dendrobium catenatum</name>
    <dbReference type="NCBI Taxonomy" id="906689"/>
    <lineage>
        <taxon>Eukaryota</taxon>
        <taxon>Viridiplantae</taxon>
        <taxon>Streptophyta</taxon>
        <taxon>Embryophyta</taxon>
        <taxon>Tracheophyta</taxon>
        <taxon>Spermatophyta</taxon>
        <taxon>Magnoliopsida</taxon>
        <taxon>Liliopsida</taxon>
        <taxon>Asparagales</taxon>
        <taxon>Orchidaceae</taxon>
        <taxon>Epidendroideae</taxon>
        <taxon>Malaxideae</taxon>
        <taxon>Dendrobiinae</taxon>
        <taxon>Dendrobium</taxon>
    </lineage>
</organism>
<protein>
    <submittedName>
        <fullName evidence="1">Uncharacterized protein</fullName>
    </submittedName>
</protein>
<dbReference type="Proteomes" id="UP000233837">
    <property type="component" value="Unassembled WGS sequence"/>
</dbReference>
<reference evidence="1 2" key="1">
    <citation type="journal article" date="2016" name="Sci. Rep.">
        <title>The Dendrobium catenatum Lindl. genome sequence provides insights into polysaccharide synthase, floral development and adaptive evolution.</title>
        <authorList>
            <person name="Zhang G.Q."/>
            <person name="Xu Q."/>
            <person name="Bian C."/>
            <person name="Tsai W.C."/>
            <person name="Yeh C.M."/>
            <person name="Liu K.W."/>
            <person name="Yoshida K."/>
            <person name="Zhang L.S."/>
            <person name="Chang S.B."/>
            <person name="Chen F."/>
            <person name="Shi Y."/>
            <person name="Su Y.Y."/>
            <person name="Zhang Y.Q."/>
            <person name="Chen L.J."/>
            <person name="Yin Y."/>
            <person name="Lin M."/>
            <person name="Huang H."/>
            <person name="Deng H."/>
            <person name="Wang Z.W."/>
            <person name="Zhu S.L."/>
            <person name="Zhao X."/>
            <person name="Deng C."/>
            <person name="Niu S.C."/>
            <person name="Huang J."/>
            <person name="Wang M."/>
            <person name="Liu G.H."/>
            <person name="Yang H.J."/>
            <person name="Xiao X.J."/>
            <person name="Hsiao Y.Y."/>
            <person name="Wu W.L."/>
            <person name="Chen Y.Y."/>
            <person name="Mitsuda N."/>
            <person name="Ohme-Takagi M."/>
            <person name="Luo Y.B."/>
            <person name="Van de Peer Y."/>
            <person name="Liu Z.J."/>
        </authorList>
    </citation>
    <scope>NUCLEOTIDE SEQUENCE [LARGE SCALE GENOMIC DNA]</scope>
    <source>
        <tissue evidence="1">The whole plant</tissue>
    </source>
</reference>
<sequence>MEVLKTIVLRRKSKKPLSCDEGQKDHSRLRRSEGPYVVGGQQRLEGLYSIGDEGQKDRGLVTVVGGP</sequence>
<evidence type="ECO:0000313" key="1">
    <source>
        <dbReference type="EMBL" id="PKU69470.1"/>
    </source>
</evidence>
<name>A0A2I0W1D2_9ASPA</name>
<evidence type="ECO:0000313" key="2">
    <source>
        <dbReference type="Proteomes" id="UP000233837"/>
    </source>
</evidence>
<keyword evidence="2" id="KW-1185">Reference proteome</keyword>
<dbReference type="AlphaFoldDB" id="A0A2I0W1D2"/>
<proteinExistence type="predicted"/>